<reference evidence="6" key="3">
    <citation type="submission" date="2018-08" db="EMBL/GenBank/DDBJ databases">
        <title>Leveraging single-cell genomics to expand the Fungal Tree of Life.</title>
        <authorList>
            <consortium name="DOE Joint Genome Institute"/>
            <person name="Ahrendt S.R."/>
            <person name="Quandt C.A."/>
            <person name="Ciobanu D."/>
            <person name="Clum A."/>
            <person name="Salamov A."/>
            <person name="Andreopoulos B."/>
            <person name="Cheng J.-F."/>
            <person name="Woyke T."/>
            <person name="Pelin A."/>
            <person name="Henrissat B."/>
            <person name="Reynolds N."/>
            <person name="Benny G.L."/>
            <person name="Smith M.E."/>
            <person name="James T.Y."/>
            <person name="Grigoriev I.V."/>
        </authorList>
    </citation>
    <scope>NUCLEOTIDE SEQUENCE</scope>
    <source>
        <strain evidence="6">CSF55</strain>
    </source>
</reference>
<evidence type="ECO:0000256" key="1">
    <source>
        <dbReference type="ARBA" id="ARBA00004173"/>
    </source>
</evidence>
<evidence type="ECO:0000256" key="3">
    <source>
        <dbReference type="ARBA" id="ARBA00023128"/>
    </source>
</evidence>
<dbReference type="CDD" id="cd00926">
    <property type="entry name" value="Cyt_c_Oxidase_VIb"/>
    <property type="match status" value="1"/>
</dbReference>
<gene>
    <name evidence="5" type="ORF">O9G_002856</name>
    <name evidence="6" type="ORF">ROZALSC1DRAFT_31618</name>
</gene>
<dbReference type="InterPro" id="IPR003213">
    <property type="entry name" value="Cyt_c_oxidase_su6B"/>
</dbReference>
<proteinExistence type="inferred from homology"/>
<dbReference type="GO" id="GO:0045277">
    <property type="term" value="C:respiratory chain complex IV"/>
    <property type="evidence" value="ECO:0007669"/>
    <property type="project" value="InterPro"/>
</dbReference>
<dbReference type="AlphaFoldDB" id="A0A075AS94"/>
<evidence type="ECO:0000313" key="8">
    <source>
        <dbReference type="Proteomes" id="UP000281549"/>
    </source>
</evidence>
<evidence type="ECO:0000313" key="6">
    <source>
        <dbReference type="EMBL" id="RKP16448.1"/>
    </source>
</evidence>
<dbReference type="InterPro" id="IPR048280">
    <property type="entry name" value="COX6B-like"/>
</dbReference>
<organism evidence="5 7">
    <name type="scientific">Rozella allomycis (strain CSF55)</name>
    <dbReference type="NCBI Taxonomy" id="988480"/>
    <lineage>
        <taxon>Eukaryota</taxon>
        <taxon>Fungi</taxon>
        <taxon>Fungi incertae sedis</taxon>
        <taxon>Cryptomycota</taxon>
        <taxon>Cryptomycota incertae sedis</taxon>
        <taxon>Rozella</taxon>
    </lineage>
</organism>
<dbReference type="InterPro" id="IPR036549">
    <property type="entry name" value="CX6/COA6-like_sf"/>
</dbReference>
<evidence type="ECO:0000256" key="4">
    <source>
        <dbReference type="ARBA" id="ARBA00023157"/>
    </source>
</evidence>
<accession>A0A075AS94</accession>
<dbReference type="Gene3D" id="1.10.10.140">
    <property type="entry name" value="Cytochrome c oxidase, subunit VIb"/>
    <property type="match status" value="1"/>
</dbReference>
<evidence type="ECO:0000256" key="2">
    <source>
        <dbReference type="ARBA" id="ARBA00006425"/>
    </source>
</evidence>
<comment type="subcellular location">
    <subcellularLocation>
        <location evidence="1">Mitochondrion</location>
    </subcellularLocation>
</comment>
<dbReference type="STRING" id="988480.A0A075AS94"/>
<evidence type="ECO:0000313" key="7">
    <source>
        <dbReference type="Proteomes" id="UP000030755"/>
    </source>
</evidence>
<dbReference type="Pfam" id="PF02297">
    <property type="entry name" value="COX6B"/>
    <property type="match status" value="1"/>
</dbReference>
<dbReference type="EMBL" id="KE561079">
    <property type="protein sequence ID" value="EPZ33055.1"/>
    <property type="molecule type" value="Genomic_DNA"/>
</dbReference>
<dbReference type="HOGENOM" id="CLU_1826403_0_0_1"/>
<dbReference type="OrthoDB" id="1107506at2759"/>
<sequence>MTDEKEPLTLESIGADRIVIGPTGPFELSELNRLLNHLYPRRMWVGTREYQPSFQAPDRFFYNSNHNRACYNYYTDFHRCVRAKGEDFEGCDFFKKRVKVTCPGFWVEMFDEWLEKGLFIEDFDLGEGRKLNRPLYNVFNK</sequence>
<reference evidence="8" key="2">
    <citation type="journal article" date="2018" name="Nat. Microbiol.">
        <title>Leveraging single-cell genomics to expand the fungal tree of life.</title>
        <authorList>
            <person name="Ahrendt S.R."/>
            <person name="Quandt C.A."/>
            <person name="Ciobanu D."/>
            <person name="Clum A."/>
            <person name="Salamov A."/>
            <person name="Andreopoulos B."/>
            <person name="Cheng J.F."/>
            <person name="Woyke T."/>
            <person name="Pelin A."/>
            <person name="Henrissat B."/>
            <person name="Reynolds N.K."/>
            <person name="Benny G.L."/>
            <person name="Smith M.E."/>
            <person name="James T.Y."/>
            <person name="Grigoriev I.V."/>
        </authorList>
    </citation>
    <scope>NUCLEOTIDE SEQUENCE [LARGE SCALE GENOMIC DNA]</scope>
    <source>
        <strain evidence="8">CSF55</strain>
    </source>
</reference>
<reference evidence="5 7" key="1">
    <citation type="journal article" date="2013" name="Curr. Biol.">
        <title>Shared signatures of parasitism and phylogenomics unite Cryptomycota and microsporidia.</title>
        <authorList>
            <person name="James T.Y."/>
            <person name="Pelin A."/>
            <person name="Bonen L."/>
            <person name="Ahrendt S."/>
            <person name="Sain D."/>
            <person name="Corradi N."/>
            <person name="Stajich J.E."/>
        </authorList>
    </citation>
    <scope>NUCLEOTIDE SEQUENCE [LARGE SCALE GENOMIC DNA]</scope>
    <source>
        <strain evidence="5 7">CSF55</strain>
        <strain evidence="5 7">CSF55</strain>
    </source>
</reference>
<protein>
    <submittedName>
        <fullName evidence="6">Cytochrome c oxidase subunit H</fullName>
    </submittedName>
</protein>
<dbReference type="Proteomes" id="UP000030755">
    <property type="component" value="Unassembled WGS sequence"/>
</dbReference>
<evidence type="ECO:0000313" key="5">
    <source>
        <dbReference type="EMBL" id="EPZ33055.1"/>
    </source>
</evidence>
<keyword evidence="4" id="KW-1015">Disulfide bond</keyword>
<keyword evidence="3" id="KW-0496">Mitochondrion</keyword>
<comment type="similarity">
    <text evidence="2">Belongs to the cytochrome c oxidase subunit 6B family.</text>
</comment>
<keyword evidence="7" id="KW-1185">Reference proteome</keyword>
<dbReference type="PANTHER" id="PTHR11387">
    <property type="entry name" value="CYTOCHROME C OXIDASE SUBUNIT 6B"/>
    <property type="match status" value="1"/>
</dbReference>
<dbReference type="Proteomes" id="UP000281549">
    <property type="component" value="Unassembled WGS sequence"/>
</dbReference>
<dbReference type="SUPFAM" id="SSF47694">
    <property type="entry name" value="Cytochrome c oxidase subunit h"/>
    <property type="match status" value="1"/>
</dbReference>
<dbReference type="EMBL" id="ML006537">
    <property type="protein sequence ID" value="RKP16448.1"/>
    <property type="molecule type" value="Genomic_DNA"/>
</dbReference>
<name>A0A075AS94_ROZAC</name>
<dbReference type="GO" id="GO:0005739">
    <property type="term" value="C:mitochondrion"/>
    <property type="evidence" value="ECO:0007669"/>
    <property type="project" value="UniProtKB-SubCell"/>
</dbReference>